<feature type="region of interest" description="Disordered" evidence="1">
    <location>
        <begin position="362"/>
        <end position="391"/>
    </location>
</feature>
<feature type="region of interest" description="Disordered" evidence="1">
    <location>
        <begin position="796"/>
        <end position="816"/>
    </location>
</feature>
<dbReference type="InterPro" id="IPR009030">
    <property type="entry name" value="Growth_fac_rcpt_cys_sf"/>
</dbReference>
<keyword evidence="2" id="KW-0732">Signal</keyword>
<accession>A0ABY8TL18</accession>
<dbReference type="SMART" id="SM01411">
    <property type="entry name" value="Ephrin_rec_like"/>
    <property type="match status" value="2"/>
</dbReference>
<evidence type="ECO:0000256" key="2">
    <source>
        <dbReference type="SAM" id="SignalP"/>
    </source>
</evidence>
<evidence type="ECO:0000313" key="5">
    <source>
        <dbReference type="Proteomes" id="UP001244341"/>
    </source>
</evidence>
<proteinExistence type="predicted"/>
<feature type="compositionally biased region" description="Low complexity" evidence="1">
    <location>
        <begin position="326"/>
        <end position="340"/>
    </location>
</feature>
<dbReference type="PROSITE" id="PS51257">
    <property type="entry name" value="PROKAR_LIPOPROTEIN"/>
    <property type="match status" value="1"/>
</dbReference>
<feature type="compositionally biased region" description="Low complexity" evidence="1">
    <location>
        <begin position="749"/>
        <end position="764"/>
    </location>
</feature>
<dbReference type="EMBL" id="CP126208">
    <property type="protein sequence ID" value="WIA09604.1"/>
    <property type="molecule type" value="Genomic_DNA"/>
</dbReference>
<dbReference type="Proteomes" id="UP001244341">
    <property type="component" value="Chromosome 1b"/>
</dbReference>
<dbReference type="Pfam" id="PF07699">
    <property type="entry name" value="Ephrin_rec_like"/>
    <property type="match status" value="1"/>
</dbReference>
<name>A0ABY8TL18_TETOB</name>
<reference evidence="4 5" key="1">
    <citation type="submission" date="2023-05" db="EMBL/GenBank/DDBJ databases">
        <title>A 100% complete, gapless, phased diploid assembly of the Scenedesmus obliquus UTEX 3031 genome.</title>
        <authorList>
            <person name="Biondi T.C."/>
            <person name="Hanschen E.R."/>
            <person name="Kwon T."/>
            <person name="Eng W."/>
            <person name="Kruse C.P.S."/>
            <person name="Koehler S.I."/>
            <person name="Kunde Y."/>
            <person name="Gleasner C.D."/>
            <person name="You Mak K.T."/>
            <person name="Polle J."/>
            <person name="Hovde B.T."/>
            <person name="Starkenburg S.R."/>
        </authorList>
    </citation>
    <scope>NUCLEOTIDE SEQUENCE [LARGE SCALE GENOMIC DNA]</scope>
    <source>
        <strain evidence="4 5">DOE0152z</strain>
    </source>
</reference>
<feature type="domain" description="Tyrosine-protein kinase ephrin type A/B receptor-like" evidence="3">
    <location>
        <begin position="565"/>
        <end position="602"/>
    </location>
</feature>
<feature type="compositionally biased region" description="Low complexity" evidence="1">
    <location>
        <begin position="365"/>
        <end position="391"/>
    </location>
</feature>
<feature type="chain" id="PRO_5046959498" description="Tyrosine-protein kinase ephrin type A/B receptor-like domain-containing protein" evidence="2">
    <location>
        <begin position="30"/>
        <end position="816"/>
    </location>
</feature>
<dbReference type="InterPro" id="IPR011641">
    <property type="entry name" value="Tyr-kin_ephrin_A/B_rcpt-like"/>
</dbReference>
<gene>
    <name evidence="4" type="ORF">OEZ85_008996</name>
</gene>
<dbReference type="PANTHER" id="PTHR46967:SF2">
    <property type="entry name" value="SUSHI, VON WILLEBRAND FACTOR TYPE A, EGF AND PENTRAXIN DOMAIN-CONTAINING PROTEIN 1-LIKE"/>
    <property type="match status" value="1"/>
</dbReference>
<evidence type="ECO:0000313" key="4">
    <source>
        <dbReference type="EMBL" id="WIA09604.1"/>
    </source>
</evidence>
<organism evidence="4 5">
    <name type="scientific">Tetradesmus obliquus</name>
    <name type="common">Green alga</name>
    <name type="synonym">Acutodesmus obliquus</name>
    <dbReference type="NCBI Taxonomy" id="3088"/>
    <lineage>
        <taxon>Eukaryota</taxon>
        <taxon>Viridiplantae</taxon>
        <taxon>Chlorophyta</taxon>
        <taxon>core chlorophytes</taxon>
        <taxon>Chlorophyceae</taxon>
        <taxon>CS clade</taxon>
        <taxon>Sphaeropleales</taxon>
        <taxon>Scenedesmaceae</taxon>
        <taxon>Tetradesmus</taxon>
    </lineage>
</organism>
<feature type="signal peptide" evidence="2">
    <location>
        <begin position="1"/>
        <end position="29"/>
    </location>
</feature>
<keyword evidence="5" id="KW-1185">Reference proteome</keyword>
<dbReference type="PANTHER" id="PTHR46967">
    <property type="entry name" value="INSULIN-LIKE GROWTH FACTOR BINDING PROTEIN,N-TERMINAL"/>
    <property type="match status" value="1"/>
</dbReference>
<dbReference type="SUPFAM" id="SSF57184">
    <property type="entry name" value="Growth factor receptor domain"/>
    <property type="match status" value="1"/>
</dbReference>
<protein>
    <recommendedName>
        <fullName evidence="3">Tyrosine-protein kinase ephrin type A/B receptor-like domain-containing protein</fullName>
    </recommendedName>
</protein>
<evidence type="ECO:0000259" key="3">
    <source>
        <dbReference type="Pfam" id="PF07699"/>
    </source>
</evidence>
<feature type="region of interest" description="Disordered" evidence="1">
    <location>
        <begin position="324"/>
        <end position="345"/>
    </location>
</feature>
<feature type="region of interest" description="Disordered" evidence="1">
    <location>
        <begin position="739"/>
        <end position="768"/>
    </location>
</feature>
<dbReference type="Gene3D" id="2.10.50.10">
    <property type="entry name" value="Tumor Necrosis Factor Receptor, subunit A, domain 2"/>
    <property type="match status" value="2"/>
</dbReference>
<evidence type="ECO:0000256" key="1">
    <source>
        <dbReference type="SAM" id="MobiDB-lite"/>
    </source>
</evidence>
<sequence length="816" mass="85443">MIMLPRGWCRAWWCLAFPVLLLLWSSCLCREVQSNFASVLVPGAVAVQHVQPARVTQYIRTQITVVLNGSLCEQLGQPQVPLLLSMRSHTVNASADTSAFAVRVQLNAPAGPGGVTVRLQLMNDAGAVRVFRDTVTWAAGASGSQAFWLALQNSPSSGQLLVQLQQPQGAVLDRNATSTVVEVQSPVVGFKTDVGYYRGMNSSTPRMHLTVSGASAFSSQFVYHTFLLPGSRPAAVPCHPLASSCSVAELEAVNNITVTGMRWLAPGQQQLEPIDLPINWGRLPPEAELRVAVRIEPKFNTRVAPQAGQVAVIVFGTPPGRCPPGSTLLSSDSLSRSNSSHDGPTYTDVAALQELALALFPEPDSSSSMANSSRTNSSSRSRTTGNSSNAAAAAAGSISRNLLLEGTGSSSSSSIPCNASIRANCSSAGAAGEAAAASTVIDMDPPFRPMVDRYIALLPPKPSGAGKLLLASSRWGDVVVVDATACDELQSDRFQVAWRRKERIPRQWPPSPAQNPRCTVCPNGTYSTRVDADECKVCPPGKYAASPFSTSCLFCPPGSFSYYWGAPACRTCLPGTFAAEAGSLFCNICRDGSTTSSEGATSCDVSLSDGGSVLDSQGASEYAILLSFGVVLDGTLLEAVTRSTTGINGSSEGIVAVLVASDTASALNVSLGSVQVLAVQQISSRQLLVNVSATVPVEAEGEAAAATTQDLSADELIQRLVDDPNTFLRTTQTLGAESASVQDIITQRSSSSGESSPGSGSQSARSDELCVTVEMGECPLSEESFTARLRAKQLGSAAGVLHSSSRQYPPPPGGSW</sequence>
<feature type="compositionally biased region" description="Polar residues" evidence="1">
    <location>
        <begin position="739"/>
        <end position="748"/>
    </location>
</feature>